<dbReference type="EMBL" id="CP158373">
    <property type="protein sequence ID" value="XBY62109.1"/>
    <property type="molecule type" value="Genomic_DNA"/>
</dbReference>
<protein>
    <submittedName>
        <fullName evidence="1">Uncharacterized protein</fullName>
    </submittedName>
</protein>
<dbReference type="RefSeq" id="WP_350446488.1">
    <property type="nucleotide sequence ID" value="NZ_CP158373.1"/>
</dbReference>
<evidence type="ECO:0000313" key="1">
    <source>
        <dbReference type="EMBL" id="XBY62109.1"/>
    </source>
</evidence>
<sequence>MKINAGVNDWYSYIRQSNAMKDPSISALDKSVQVQEENASRYQDRVSISAEAKSLLSQVDGGDPALADDPLSRVAPEATYSPSSLQSPAAASELEAQAAARDGVAVDSSGPPWRVLSAGQSLTATSPAEAEARIDEVTRQRVALYQKAMEAGASDEEIGRQMAAFNAALPDDYKALADKTEDPAAALRVMTEGAGLAVSQDPDARLRSLGMQVG</sequence>
<reference evidence="1" key="1">
    <citation type="submission" date="2023-08" db="EMBL/GenBank/DDBJ databases">
        <title>Increased levels of nutrients transform a symbiont into a lethal pathobiont.</title>
        <authorList>
            <person name="Lachnit T."/>
            <person name="Ulrich L."/>
            <person name="Willmer F.M."/>
            <person name="Hasenbein T."/>
            <person name="Steiner L.X."/>
            <person name="Wolters M."/>
            <person name="Herbst E.M."/>
            <person name="Deines P."/>
        </authorList>
    </citation>
    <scope>NUCLEOTIDE SEQUENCE</scope>
    <source>
        <strain evidence="1">T3</strain>
    </source>
</reference>
<gene>
    <name evidence="1" type="ORF">ABS648_19345</name>
</gene>
<proteinExistence type="predicted"/>
<dbReference type="AlphaFoldDB" id="A0AAU7XXI7"/>
<name>A0AAU7XXI7_9PSED</name>
<accession>A0AAU7XXI7</accession>
<organism evidence="1">
    <name type="scientific">Pseudomonas solani</name>
    <dbReference type="NCBI Taxonomy" id="2731552"/>
    <lineage>
        <taxon>Bacteria</taxon>
        <taxon>Pseudomonadati</taxon>
        <taxon>Pseudomonadota</taxon>
        <taxon>Gammaproteobacteria</taxon>
        <taxon>Pseudomonadales</taxon>
        <taxon>Pseudomonadaceae</taxon>
        <taxon>Pseudomonas</taxon>
    </lineage>
</organism>